<dbReference type="RefSeq" id="WP_021660512.1">
    <property type="nucleotide sequence ID" value="NZ_FQVY01000001.1"/>
</dbReference>
<protein>
    <submittedName>
        <fullName evidence="2">Zinc-ribbon domain-containing protein</fullName>
    </submittedName>
</protein>
<dbReference type="Proteomes" id="UP000184089">
    <property type="component" value="Unassembled WGS sequence"/>
</dbReference>
<evidence type="ECO:0000313" key="1">
    <source>
        <dbReference type="EMBL" id="MZL68410.1"/>
    </source>
</evidence>
<dbReference type="EMBL" id="FQVY01000001">
    <property type="protein sequence ID" value="SHF87221.1"/>
    <property type="molecule type" value="Genomic_DNA"/>
</dbReference>
<sequence>MGFWDDFADTTKQVFDYTGNKADELVQKGKLKYRIEKLSYQLRQQQRKLGALVYGLKKAGKENAPLLDECMGQIDALVDQLREARSQYDSVGGSKKIYCPRCGFENADYALYCVSCGQKLQEDEGEKEPQPPEE</sequence>
<evidence type="ECO:0000313" key="2">
    <source>
        <dbReference type="EMBL" id="SHF87221.1"/>
    </source>
</evidence>
<evidence type="ECO:0000313" key="3">
    <source>
        <dbReference type="Proteomes" id="UP000184089"/>
    </source>
</evidence>
<dbReference type="EMBL" id="WWVX01000001">
    <property type="protein sequence ID" value="MZL68410.1"/>
    <property type="molecule type" value="Genomic_DNA"/>
</dbReference>
<reference evidence="1 4" key="3">
    <citation type="journal article" date="2019" name="Nat. Med.">
        <title>A library of human gut bacterial isolates paired with longitudinal multiomics data enables mechanistic microbiome research.</title>
        <authorList>
            <person name="Poyet M."/>
            <person name="Groussin M."/>
            <person name="Gibbons S.M."/>
            <person name="Avila-Pacheco J."/>
            <person name="Jiang X."/>
            <person name="Kearney S.M."/>
            <person name="Perrotta A.R."/>
            <person name="Berdy B."/>
            <person name="Zhao S."/>
            <person name="Lieberman T.D."/>
            <person name="Swanson P.K."/>
            <person name="Smith M."/>
            <person name="Roesemann S."/>
            <person name="Alexander J.E."/>
            <person name="Rich S.A."/>
            <person name="Livny J."/>
            <person name="Vlamakis H."/>
            <person name="Clish C."/>
            <person name="Bullock K."/>
            <person name="Deik A."/>
            <person name="Scott J."/>
            <person name="Pierce K.A."/>
            <person name="Xavier R.J."/>
            <person name="Alm E.J."/>
        </authorList>
    </citation>
    <scope>NUCLEOTIDE SEQUENCE [LARGE SCALE GENOMIC DNA]</scope>
    <source>
        <strain evidence="1 4">BIOML-A2</strain>
    </source>
</reference>
<reference evidence="2" key="1">
    <citation type="submission" date="2016-11" db="EMBL/GenBank/DDBJ databases">
        <authorList>
            <person name="Varghese N."/>
            <person name="Submissions S."/>
        </authorList>
    </citation>
    <scope>NUCLEOTIDE SEQUENCE</scope>
    <source>
        <strain evidence="2">DSM 4029</strain>
    </source>
</reference>
<name>A0AAQ1MCF4_9FIRM</name>
<accession>A0AAQ1MCF4</accession>
<proteinExistence type="predicted"/>
<comment type="caution">
    <text evidence="2">The sequence shown here is derived from an EMBL/GenBank/DDBJ whole genome shotgun (WGS) entry which is preliminary data.</text>
</comment>
<dbReference type="Proteomes" id="UP000474718">
    <property type="component" value="Unassembled WGS sequence"/>
</dbReference>
<keyword evidence="4" id="KW-1185">Reference proteome</keyword>
<organism evidence="2 3">
    <name type="scientific">Bittarella massiliensis</name>
    <name type="common">ex Durand et al. 2017</name>
    <dbReference type="NCBI Taxonomy" id="1720313"/>
    <lineage>
        <taxon>Bacteria</taxon>
        <taxon>Bacillati</taxon>
        <taxon>Bacillota</taxon>
        <taxon>Clostridia</taxon>
        <taxon>Eubacteriales</taxon>
        <taxon>Oscillospiraceae</taxon>
        <taxon>Bittarella (ex Durand et al. 2017)</taxon>
    </lineage>
</organism>
<dbReference type="AlphaFoldDB" id="A0AAQ1MCF4"/>
<reference evidence="3" key="2">
    <citation type="submission" date="2016-11" db="EMBL/GenBank/DDBJ databases">
        <authorList>
            <person name="Jaros S."/>
            <person name="Januszkiewicz K."/>
            <person name="Wedrychowicz H."/>
        </authorList>
    </citation>
    <scope>NUCLEOTIDE SEQUENCE [LARGE SCALE GENOMIC DNA]</scope>
    <source>
        <strain evidence="3">DSM 4029</strain>
    </source>
</reference>
<gene>
    <name evidence="1" type="ORF">GT747_01295</name>
    <name evidence="2" type="ORF">SAMN05444424_0993</name>
</gene>
<evidence type="ECO:0000313" key="4">
    <source>
        <dbReference type="Proteomes" id="UP000474718"/>
    </source>
</evidence>